<dbReference type="InterPro" id="IPR009050">
    <property type="entry name" value="Globin-like_sf"/>
</dbReference>
<dbReference type="RefSeq" id="WP_147033754.1">
    <property type="nucleotide sequence ID" value="NZ_CP042436.1"/>
</dbReference>
<evidence type="ECO:0000313" key="2">
    <source>
        <dbReference type="Proteomes" id="UP000321479"/>
    </source>
</evidence>
<dbReference type="AlphaFoldDB" id="A0A5B8V2L3"/>
<dbReference type="SUPFAM" id="SSF46458">
    <property type="entry name" value="Globin-like"/>
    <property type="match status" value="1"/>
</dbReference>
<dbReference type="KEGG" id="mgin:FRZ54_20900"/>
<dbReference type="GO" id="GO:0020037">
    <property type="term" value="F:heme binding"/>
    <property type="evidence" value="ECO:0007669"/>
    <property type="project" value="InterPro"/>
</dbReference>
<organism evidence="1 2">
    <name type="scientific">Mucilaginibacter ginsenosidivorans</name>
    <dbReference type="NCBI Taxonomy" id="398053"/>
    <lineage>
        <taxon>Bacteria</taxon>
        <taxon>Pseudomonadati</taxon>
        <taxon>Bacteroidota</taxon>
        <taxon>Sphingobacteriia</taxon>
        <taxon>Sphingobacteriales</taxon>
        <taxon>Sphingobacteriaceae</taxon>
        <taxon>Mucilaginibacter</taxon>
    </lineage>
</organism>
<dbReference type="EMBL" id="CP042436">
    <property type="protein sequence ID" value="QEC64921.1"/>
    <property type="molecule type" value="Genomic_DNA"/>
</dbReference>
<name>A0A5B8V2L3_9SPHI</name>
<dbReference type="Proteomes" id="UP000321479">
    <property type="component" value="Chromosome"/>
</dbReference>
<gene>
    <name evidence="1" type="ORF">FRZ54_20900</name>
</gene>
<keyword evidence="2" id="KW-1185">Reference proteome</keyword>
<accession>A0A5B8V2L3</accession>
<evidence type="ECO:0000313" key="1">
    <source>
        <dbReference type="EMBL" id="QEC64921.1"/>
    </source>
</evidence>
<proteinExistence type="predicted"/>
<dbReference type="Gene3D" id="1.10.490.10">
    <property type="entry name" value="Globins"/>
    <property type="match status" value="1"/>
</dbReference>
<dbReference type="GO" id="GO:0019825">
    <property type="term" value="F:oxygen binding"/>
    <property type="evidence" value="ECO:0007669"/>
    <property type="project" value="InterPro"/>
</dbReference>
<sequence length="136" mass="16210">MSIIHARKDIENREDIRLLVENFYRKVTGDEMIGEIFRDVLVFRWDTHIPVMIDFWESVLLGGTSYRGNAMRVHIDLDKKHRLSPVHFERWKKLFFETIDEHFAGEKGDEAKKKTELMETLMLTKIDKSRGLNFIQ</sequence>
<dbReference type="OrthoDB" id="25954at2"/>
<dbReference type="InterPro" id="IPR012292">
    <property type="entry name" value="Globin/Proto"/>
</dbReference>
<dbReference type="CDD" id="cd08916">
    <property type="entry name" value="TrHb3_P"/>
    <property type="match status" value="1"/>
</dbReference>
<protein>
    <submittedName>
        <fullName evidence="1">Group III truncated hemoglobin</fullName>
    </submittedName>
</protein>
<reference evidence="1 2" key="1">
    <citation type="journal article" date="2017" name="Curr. Microbiol.">
        <title>Mucilaginibacter ginsenosidivorans sp. nov., Isolated from Soil of Ginseng Field.</title>
        <authorList>
            <person name="Kim M.M."/>
            <person name="Siddiqi M.Z."/>
            <person name="Im W.T."/>
        </authorList>
    </citation>
    <scope>NUCLEOTIDE SEQUENCE [LARGE SCALE GENOMIC DNA]</scope>
    <source>
        <strain evidence="1 2">Gsoil 3017</strain>
    </source>
</reference>